<proteinExistence type="predicted"/>
<dbReference type="InterPro" id="IPR000835">
    <property type="entry name" value="HTH_MarR-typ"/>
</dbReference>
<organism evidence="3 4">
    <name type="scientific">Microbacterium marinilacus</name>
    <dbReference type="NCBI Taxonomy" id="415209"/>
    <lineage>
        <taxon>Bacteria</taxon>
        <taxon>Bacillati</taxon>
        <taxon>Actinomycetota</taxon>
        <taxon>Actinomycetes</taxon>
        <taxon>Micrococcales</taxon>
        <taxon>Microbacteriaceae</taxon>
        <taxon>Microbacterium</taxon>
    </lineage>
</organism>
<name>A0ABP7BKZ9_9MICO</name>
<sequence>MAELTPRGSSRVVMHDPRTTDPEEELVRRSHLSEEELAQVVAVLEAMGRWREAERAMNEESQRYMKLGESDMRALRFLIAAHRQGVVVTPGAIAAHLGISTASTTKLLDRLADGGHIRRLPHPSDRRSLAIEVTEETRRSARASVGRSHARRFDVVAGLTAEERETLRGFFDALAATADAGDPTPADDQTRAH</sequence>
<dbReference type="Gene3D" id="1.10.10.10">
    <property type="entry name" value="Winged helix-like DNA-binding domain superfamily/Winged helix DNA-binding domain"/>
    <property type="match status" value="1"/>
</dbReference>
<evidence type="ECO:0000313" key="4">
    <source>
        <dbReference type="Proteomes" id="UP001410795"/>
    </source>
</evidence>
<dbReference type="InterPro" id="IPR036390">
    <property type="entry name" value="WH_DNA-bd_sf"/>
</dbReference>
<protein>
    <submittedName>
        <fullName evidence="3">MarR family transcriptional regulator</fullName>
    </submittedName>
</protein>
<dbReference type="PANTHER" id="PTHR33164:SF103">
    <property type="entry name" value="REGULATORY PROTEIN MARR"/>
    <property type="match status" value="1"/>
</dbReference>
<evidence type="ECO:0000259" key="2">
    <source>
        <dbReference type="PROSITE" id="PS50995"/>
    </source>
</evidence>
<keyword evidence="4" id="KW-1185">Reference proteome</keyword>
<dbReference type="Proteomes" id="UP001410795">
    <property type="component" value="Unassembled WGS sequence"/>
</dbReference>
<dbReference type="EMBL" id="BAAAYV010000011">
    <property type="protein sequence ID" value="GAA3661576.1"/>
    <property type="molecule type" value="Genomic_DNA"/>
</dbReference>
<dbReference type="PROSITE" id="PS50995">
    <property type="entry name" value="HTH_MARR_2"/>
    <property type="match status" value="1"/>
</dbReference>
<evidence type="ECO:0000256" key="1">
    <source>
        <dbReference type="SAM" id="MobiDB-lite"/>
    </source>
</evidence>
<feature type="compositionally biased region" description="Basic and acidic residues" evidence="1">
    <location>
        <begin position="13"/>
        <end position="28"/>
    </location>
</feature>
<reference evidence="4" key="1">
    <citation type="journal article" date="2019" name="Int. J. Syst. Evol. Microbiol.">
        <title>The Global Catalogue of Microorganisms (GCM) 10K type strain sequencing project: providing services to taxonomists for standard genome sequencing and annotation.</title>
        <authorList>
            <consortium name="The Broad Institute Genomics Platform"/>
            <consortium name="The Broad Institute Genome Sequencing Center for Infectious Disease"/>
            <person name="Wu L."/>
            <person name="Ma J."/>
        </authorList>
    </citation>
    <scope>NUCLEOTIDE SEQUENCE [LARGE SCALE GENOMIC DNA]</scope>
    <source>
        <strain evidence="4">JCM 16546</strain>
    </source>
</reference>
<dbReference type="SMART" id="SM00347">
    <property type="entry name" value="HTH_MARR"/>
    <property type="match status" value="1"/>
</dbReference>
<dbReference type="PRINTS" id="PR00598">
    <property type="entry name" value="HTHMARR"/>
</dbReference>
<dbReference type="SUPFAM" id="SSF46785">
    <property type="entry name" value="Winged helix' DNA-binding domain"/>
    <property type="match status" value="1"/>
</dbReference>
<gene>
    <name evidence="3" type="ORF">GCM10022202_23640</name>
</gene>
<dbReference type="Pfam" id="PF12802">
    <property type="entry name" value="MarR_2"/>
    <property type="match status" value="1"/>
</dbReference>
<dbReference type="InterPro" id="IPR036388">
    <property type="entry name" value="WH-like_DNA-bd_sf"/>
</dbReference>
<evidence type="ECO:0000313" key="3">
    <source>
        <dbReference type="EMBL" id="GAA3661576.1"/>
    </source>
</evidence>
<feature type="domain" description="HTH marR-type" evidence="2">
    <location>
        <begin position="34"/>
        <end position="176"/>
    </location>
</feature>
<feature type="region of interest" description="Disordered" evidence="1">
    <location>
        <begin position="1"/>
        <end position="28"/>
    </location>
</feature>
<accession>A0ABP7BKZ9</accession>
<dbReference type="PANTHER" id="PTHR33164">
    <property type="entry name" value="TRANSCRIPTIONAL REGULATOR, MARR FAMILY"/>
    <property type="match status" value="1"/>
</dbReference>
<dbReference type="RefSeq" id="WP_246603578.1">
    <property type="nucleotide sequence ID" value="NZ_BAAAYV010000011.1"/>
</dbReference>
<comment type="caution">
    <text evidence="3">The sequence shown here is derived from an EMBL/GenBank/DDBJ whole genome shotgun (WGS) entry which is preliminary data.</text>
</comment>
<dbReference type="InterPro" id="IPR039422">
    <property type="entry name" value="MarR/SlyA-like"/>
</dbReference>